<dbReference type="Proteomes" id="UP001377567">
    <property type="component" value="Unassembled WGS sequence"/>
</dbReference>
<organism evidence="13 14">
    <name type="scientific">Maudiozyma humilis</name>
    <name type="common">Sour dough yeast</name>
    <name type="synonym">Kazachstania humilis</name>
    <dbReference type="NCBI Taxonomy" id="51915"/>
    <lineage>
        <taxon>Eukaryota</taxon>
        <taxon>Fungi</taxon>
        <taxon>Dikarya</taxon>
        <taxon>Ascomycota</taxon>
        <taxon>Saccharomycotina</taxon>
        <taxon>Saccharomycetes</taxon>
        <taxon>Saccharomycetales</taxon>
        <taxon>Saccharomycetaceae</taxon>
        <taxon>Maudiozyma</taxon>
    </lineage>
</organism>
<dbReference type="GO" id="GO:0003723">
    <property type="term" value="F:RNA binding"/>
    <property type="evidence" value="ECO:0007669"/>
    <property type="project" value="UniProtKB-KW"/>
</dbReference>
<dbReference type="GO" id="GO:0048309">
    <property type="term" value="P:endoplasmic reticulum inheritance"/>
    <property type="evidence" value="ECO:0007669"/>
    <property type="project" value="InterPro"/>
</dbReference>
<accession>A0AAV5S151</accession>
<proteinExistence type="inferred from homology"/>
<evidence type="ECO:0000256" key="11">
    <source>
        <dbReference type="RuleBase" id="RU362142"/>
    </source>
</evidence>
<dbReference type="GO" id="GO:0051028">
    <property type="term" value="P:mRNA transport"/>
    <property type="evidence" value="ECO:0007669"/>
    <property type="project" value="UniProtKB-UniRule"/>
</dbReference>
<name>A0AAV5S151_MAUHU</name>
<evidence type="ECO:0000256" key="1">
    <source>
        <dbReference type="ARBA" id="ARBA00004406"/>
    </source>
</evidence>
<keyword evidence="9 11" id="KW-0472">Membrane</keyword>
<feature type="region of interest" description="Disordered" evidence="12">
    <location>
        <begin position="40"/>
        <end position="83"/>
    </location>
</feature>
<protein>
    <recommendedName>
        <fullName evidence="3 11">SWI5-dependent HO expression protein 3</fullName>
    </recommendedName>
</protein>
<evidence type="ECO:0000256" key="3">
    <source>
        <dbReference type="ARBA" id="ARBA00019884"/>
    </source>
</evidence>
<feature type="compositionally biased region" description="Basic and acidic residues" evidence="12">
    <location>
        <begin position="49"/>
        <end position="65"/>
    </location>
</feature>
<feature type="region of interest" description="Disordered" evidence="12">
    <location>
        <begin position="1"/>
        <end position="28"/>
    </location>
</feature>
<comment type="caution">
    <text evidence="13">The sequence shown here is derived from an EMBL/GenBank/DDBJ whole genome shotgun (WGS) entry which is preliminary data.</text>
</comment>
<feature type="coiled-coil region" evidence="11">
    <location>
        <begin position="120"/>
        <end position="235"/>
    </location>
</feature>
<evidence type="ECO:0000256" key="5">
    <source>
        <dbReference type="ARBA" id="ARBA00022816"/>
    </source>
</evidence>
<evidence type="ECO:0000256" key="8">
    <source>
        <dbReference type="ARBA" id="ARBA00023054"/>
    </source>
</evidence>
<evidence type="ECO:0000313" key="13">
    <source>
        <dbReference type="EMBL" id="GMM57584.1"/>
    </source>
</evidence>
<evidence type="ECO:0000256" key="9">
    <source>
        <dbReference type="ARBA" id="ARBA00023136"/>
    </source>
</evidence>
<evidence type="ECO:0000256" key="7">
    <source>
        <dbReference type="ARBA" id="ARBA00022884"/>
    </source>
</evidence>
<keyword evidence="7 11" id="KW-0694">RNA-binding</keyword>
<dbReference type="EMBL" id="BTGD01000013">
    <property type="protein sequence ID" value="GMM57584.1"/>
    <property type="molecule type" value="Genomic_DNA"/>
</dbReference>
<keyword evidence="5 11" id="KW-0509">mRNA transport</keyword>
<evidence type="ECO:0000256" key="2">
    <source>
        <dbReference type="ARBA" id="ARBA00008123"/>
    </source>
</evidence>
<gene>
    <name evidence="11" type="primary">SHE3</name>
    <name evidence="13" type="ORF">DAKH74_042000</name>
</gene>
<comment type="subcellular location">
    <subcellularLocation>
        <location evidence="1 11">Endoplasmic reticulum membrane</location>
        <topology evidence="1 11">Peripheral membrane protein</topology>
    </subcellularLocation>
</comment>
<evidence type="ECO:0000256" key="6">
    <source>
        <dbReference type="ARBA" id="ARBA00022824"/>
    </source>
</evidence>
<keyword evidence="8 11" id="KW-0175">Coiled coil</keyword>
<keyword evidence="4 11" id="KW-0813">Transport</keyword>
<evidence type="ECO:0000256" key="10">
    <source>
        <dbReference type="ARBA" id="ARBA00024975"/>
    </source>
</evidence>
<feature type="region of interest" description="Disordered" evidence="12">
    <location>
        <begin position="347"/>
        <end position="488"/>
    </location>
</feature>
<dbReference type="InterPro" id="IPR031398">
    <property type="entry name" value="She3"/>
</dbReference>
<evidence type="ECO:0000256" key="4">
    <source>
        <dbReference type="ARBA" id="ARBA00022448"/>
    </source>
</evidence>
<dbReference type="Pfam" id="PF17078">
    <property type="entry name" value="SHE3"/>
    <property type="match status" value="1"/>
</dbReference>
<comment type="similarity">
    <text evidence="2 11">Belongs to the SHE3 family.</text>
</comment>
<keyword evidence="6 11" id="KW-0256">Endoplasmic reticulum</keyword>
<comment type="function">
    <text evidence="10">RNA-binding protein that binds specific mRNAs including the ASH1 mRNA, coding for a repressor of the HO endonuclease. Part of the mRNA localization machinery that restricts accumulation of certain proteins to the bud and in the daughter cell. Required for the delivery of cortical endoplasmic reticulum into the emerging bud.</text>
</comment>
<feature type="compositionally biased region" description="Polar residues" evidence="12">
    <location>
        <begin position="348"/>
        <end position="364"/>
    </location>
</feature>
<feature type="compositionally biased region" description="Polar residues" evidence="12">
    <location>
        <begin position="66"/>
        <end position="78"/>
    </location>
</feature>
<keyword evidence="14" id="KW-1185">Reference proteome</keyword>
<evidence type="ECO:0000256" key="12">
    <source>
        <dbReference type="SAM" id="MobiDB-lite"/>
    </source>
</evidence>
<reference evidence="13 14" key="1">
    <citation type="journal article" date="2023" name="Elife">
        <title>Identification of key yeast species and microbe-microbe interactions impacting larval growth of Drosophila in the wild.</title>
        <authorList>
            <person name="Mure A."/>
            <person name="Sugiura Y."/>
            <person name="Maeda R."/>
            <person name="Honda K."/>
            <person name="Sakurai N."/>
            <person name="Takahashi Y."/>
            <person name="Watada M."/>
            <person name="Katoh T."/>
            <person name="Gotoh A."/>
            <person name="Gotoh Y."/>
            <person name="Taniguchi I."/>
            <person name="Nakamura K."/>
            <person name="Hayashi T."/>
            <person name="Katayama T."/>
            <person name="Uemura T."/>
            <person name="Hattori Y."/>
        </authorList>
    </citation>
    <scope>NUCLEOTIDE SEQUENCE [LARGE SCALE GENOMIC DNA]</scope>
    <source>
        <strain evidence="13 14">KH-74</strain>
    </source>
</reference>
<evidence type="ECO:0000313" key="14">
    <source>
        <dbReference type="Proteomes" id="UP001377567"/>
    </source>
</evidence>
<feature type="compositionally biased region" description="Polar residues" evidence="12">
    <location>
        <begin position="414"/>
        <end position="433"/>
    </location>
</feature>
<dbReference type="GO" id="GO:0005789">
    <property type="term" value="C:endoplasmic reticulum membrane"/>
    <property type="evidence" value="ECO:0007669"/>
    <property type="project" value="UniProtKB-SubCell"/>
</dbReference>
<sequence length="488" mass="54582">MTSSEVKKTGEERTGILSEEHKGSQSSFFEAEIEHILNEEDEITMTTVNDDKEEHNNDDYGKSESDTTAVSAMSSASKSPEADNALSSSTIIESLHQKVDILTSTNLKLTVQSHNLLEDLENCQKKEVKLNENISLYNHEHENLNLMLQRRVRKIHSTEEEFKHITGKLENLRAEKATLAKDISEYSNSTEAKTNKISELKDKYHMLLDSHEEYRSSCLDEIQELRQKIEVLRNSMLNTVLDVSATTPEQKKDIGGKLHHFKVDASEIANTNILDDQTILKNQISHAIEVNLMKPTLDLYKVAGNVSTTYAADPENEKFKLPEEIQNSTAANELDNELKLRDRKTHFVSYQSRGPSDSPLSTRSPLMDVSPNFSRATLKSPGANPYLSTSPNMNSSTSASNSSNNTPNMKNRRSFYSSTSIQLPGTRVGSSGTLPGMRKTSSDKNIPPLATSEKNVRNPKESSPLPGTRSSKPTNRRNRRSVLIDNDK</sequence>
<feature type="compositionally biased region" description="Basic and acidic residues" evidence="12">
    <location>
        <begin position="1"/>
        <end position="23"/>
    </location>
</feature>
<dbReference type="AlphaFoldDB" id="A0AAV5S151"/>
<feature type="compositionally biased region" description="Low complexity" evidence="12">
    <location>
        <begin position="388"/>
        <end position="409"/>
    </location>
</feature>